<dbReference type="InterPro" id="IPR011545">
    <property type="entry name" value="DEAD/DEAH_box_helicase_dom"/>
</dbReference>
<dbReference type="GO" id="GO:0005524">
    <property type="term" value="F:ATP binding"/>
    <property type="evidence" value="ECO:0007669"/>
    <property type="project" value="InterPro"/>
</dbReference>
<evidence type="ECO:0000313" key="2">
    <source>
        <dbReference type="EMBL" id="TEB14991.1"/>
    </source>
</evidence>
<gene>
    <name evidence="2" type="ORF">FA13DRAFT_1651472</name>
</gene>
<comment type="caution">
    <text evidence="2">The sequence shown here is derived from an EMBL/GenBank/DDBJ whole genome shotgun (WGS) entry which is preliminary data.</text>
</comment>
<evidence type="ECO:0000259" key="1">
    <source>
        <dbReference type="Pfam" id="PF00270"/>
    </source>
</evidence>
<proteinExistence type="predicted"/>
<dbReference type="EMBL" id="QPFP01000370">
    <property type="protein sequence ID" value="TEB14991.1"/>
    <property type="molecule type" value="Genomic_DNA"/>
</dbReference>
<dbReference type="GO" id="GO:0003676">
    <property type="term" value="F:nucleic acid binding"/>
    <property type="evidence" value="ECO:0007669"/>
    <property type="project" value="InterPro"/>
</dbReference>
<dbReference type="SUPFAM" id="SSF52540">
    <property type="entry name" value="P-loop containing nucleoside triphosphate hydrolases"/>
    <property type="match status" value="1"/>
</dbReference>
<keyword evidence="3" id="KW-1185">Reference proteome</keyword>
<dbReference type="InterPro" id="IPR027417">
    <property type="entry name" value="P-loop_NTPase"/>
</dbReference>
<dbReference type="Gene3D" id="3.40.50.300">
    <property type="entry name" value="P-loop containing nucleotide triphosphate hydrolases"/>
    <property type="match status" value="1"/>
</dbReference>
<organism evidence="2 3">
    <name type="scientific">Coprinellus micaceus</name>
    <name type="common">Glistening ink-cap mushroom</name>
    <name type="synonym">Coprinus micaceus</name>
    <dbReference type="NCBI Taxonomy" id="71717"/>
    <lineage>
        <taxon>Eukaryota</taxon>
        <taxon>Fungi</taxon>
        <taxon>Dikarya</taxon>
        <taxon>Basidiomycota</taxon>
        <taxon>Agaricomycotina</taxon>
        <taxon>Agaricomycetes</taxon>
        <taxon>Agaricomycetidae</taxon>
        <taxon>Agaricales</taxon>
        <taxon>Agaricineae</taxon>
        <taxon>Psathyrellaceae</taxon>
        <taxon>Coprinellus</taxon>
    </lineage>
</organism>
<dbReference type="Proteomes" id="UP000298030">
    <property type="component" value="Unassembled WGS sequence"/>
</dbReference>
<evidence type="ECO:0000313" key="3">
    <source>
        <dbReference type="Proteomes" id="UP000298030"/>
    </source>
</evidence>
<dbReference type="OrthoDB" id="2499463at2759"/>
<reference evidence="2 3" key="1">
    <citation type="journal article" date="2019" name="Nat. Ecol. Evol.">
        <title>Megaphylogeny resolves global patterns of mushroom evolution.</title>
        <authorList>
            <person name="Varga T."/>
            <person name="Krizsan K."/>
            <person name="Foldi C."/>
            <person name="Dima B."/>
            <person name="Sanchez-Garcia M."/>
            <person name="Sanchez-Ramirez S."/>
            <person name="Szollosi G.J."/>
            <person name="Szarkandi J.G."/>
            <person name="Papp V."/>
            <person name="Albert L."/>
            <person name="Andreopoulos W."/>
            <person name="Angelini C."/>
            <person name="Antonin V."/>
            <person name="Barry K.W."/>
            <person name="Bougher N.L."/>
            <person name="Buchanan P."/>
            <person name="Buyck B."/>
            <person name="Bense V."/>
            <person name="Catcheside P."/>
            <person name="Chovatia M."/>
            <person name="Cooper J."/>
            <person name="Damon W."/>
            <person name="Desjardin D."/>
            <person name="Finy P."/>
            <person name="Geml J."/>
            <person name="Haridas S."/>
            <person name="Hughes K."/>
            <person name="Justo A."/>
            <person name="Karasinski D."/>
            <person name="Kautmanova I."/>
            <person name="Kiss B."/>
            <person name="Kocsube S."/>
            <person name="Kotiranta H."/>
            <person name="LaButti K.M."/>
            <person name="Lechner B.E."/>
            <person name="Liimatainen K."/>
            <person name="Lipzen A."/>
            <person name="Lukacs Z."/>
            <person name="Mihaltcheva S."/>
            <person name="Morgado L.N."/>
            <person name="Niskanen T."/>
            <person name="Noordeloos M.E."/>
            <person name="Ohm R.A."/>
            <person name="Ortiz-Santana B."/>
            <person name="Ovrebo C."/>
            <person name="Racz N."/>
            <person name="Riley R."/>
            <person name="Savchenko A."/>
            <person name="Shiryaev A."/>
            <person name="Soop K."/>
            <person name="Spirin V."/>
            <person name="Szebenyi C."/>
            <person name="Tomsovsky M."/>
            <person name="Tulloss R.E."/>
            <person name="Uehling J."/>
            <person name="Grigoriev I.V."/>
            <person name="Vagvolgyi C."/>
            <person name="Papp T."/>
            <person name="Martin F.M."/>
            <person name="Miettinen O."/>
            <person name="Hibbett D.S."/>
            <person name="Nagy L.G."/>
        </authorList>
    </citation>
    <scope>NUCLEOTIDE SEQUENCE [LARGE SCALE GENOMIC DNA]</scope>
    <source>
        <strain evidence="2 3">FP101781</strain>
    </source>
</reference>
<protein>
    <recommendedName>
        <fullName evidence="1">DEAD/DEAH-box helicase domain-containing protein</fullName>
    </recommendedName>
</protein>
<dbReference type="Pfam" id="PF00270">
    <property type="entry name" value="DEAD"/>
    <property type="match status" value="1"/>
</dbReference>
<dbReference type="AlphaFoldDB" id="A0A4Y7S0Z8"/>
<dbReference type="STRING" id="71717.A0A4Y7S0Z8"/>
<sequence>MEPAAQDPKLTELGQKVLSEARARAAEATGYDSQQWRKRLAEKFPSKLGIEAHAWQLDVSEAAFLGVDCICIAGTGSGKTMPFVMPLMVELDKRVLLLSPLKVLQEEQARRFQEMGISAATINQDTFNGALRQVSPDSMTIPSVF</sequence>
<accession>A0A4Y7S0Z8</accession>
<name>A0A4Y7S0Z8_COPMI</name>
<feature type="domain" description="DEAD/DEAH-box helicase" evidence="1">
    <location>
        <begin position="56"/>
        <end position="120"/>
    </location>
</feature>